<gene>
    <name evidence="1" type="ORF">DOTSEDRAFT_170156</name>
</gene>
<dbReference type="EMBL" id="KB446538">
    <property type="protein sequence ID" value="EME45018.1"/>
    <property type="molecule type" value="Genomic_DNA"/>
</dbReference>
<dbReference type="AlphaFoldDB" id="N1PQ10"/>
<dbReference type="Proteomes" id="UP000016933">
    <property type="component" value="Unassembled WGS sequence"/>
</dbReference>
<sequence length="259" mass="28356">MKPPLRSFHVTTDDKGSQVEVAISETPGLKAENLSLATWGSSFVLANLLHTWKITDENSKPDHVNGDGAQISDPLPVLELGAGTSLVGISAAAVWQVPVVVTDLEPLIPGLAQNISANTTLLEKRSASVTCGTLDWSKPTFLQLAGHQATVISARKTKAKIILAADTVYAEDHPELLTKTITAWLAHGPDSRAIFCYVLRHSYIDIIRDLWEQLETIGLECIQEGQKDADPDKWDDVAPFEWCVWRWKGVEGPTRNSAR</sequence>
<dbReference type="GO" id="GO:0008757">
    <property type="term" value="F:S-adenosylmethionine-dependent methyltransferase activity"/>
    <property type="evidence" value="ECO:0007669"/>
    <property type="project" value="UniProtKB-ARBA"/>
</dbReference>
<dbReference type="PANTHER" id="PTHR14614:SF156">
    <property type="entry name" value="PROTEIN-LYSINE N-METHYLTRANSFERASE EFM2"/>
    <property type="match status" value="1"/>
</dbReference>
<dbReference type="Gene3D" id="3.40.50.150">
    <property type="entry name" value="Vaccinia Virus protein VP39"/>
    <property type="match status" value="1"/>
</dbReference>
<dbReference type="HOGENOM" id="CLU_049351_2_0_1"/>
<dbReference type="InterPro" id="IPR019410">
    <property type="entry name" value="Methyltransf_16"/>
</dbReference>
<protein>
    <submittedName>
        <fullName evidence="1">Uncharacterized protein</fullName>
    </submittedName>
</protein>
<reference evidence="2" key="1">
    <citation type="journal article" date="2012" name="PLoS Genet.">
        <title>The genomes of the fungal plant pathogens Cladosporium fulvum and Dothistroma septosporum reveal adaptation to different hosts and lifestyles but also signatures of common ancestry.</title>
        <authorList>
            <person name="de Wit P.J.G.M."/>
            <person name="van der Burgt A."/>
            <person name="Oekmen B."/>
            <person name="Stergiopoulos I."/>
            <person name="Abd-Elsalam K.A."/>
            <person name="Aerts A.L."/>
            <person name="Bahkali A.H."/>
            <person name="Beenen H.G."/>
            <person name="Chettri P."/>
            <person name="Cox M.P."/>
            <person name="Datema E."/>
            <person name="de Vries R.P."/>
            <person name="Dhillon B."/>
            <person name="Ganley A.R."/>
            <person name="Griffiths S.A."/>
            <person name="Guo Y."/>
            <person name="Hamelin R.C."/>
            <person name="Henrissat B."/>
            <person name="Kabir M.S."/>
            <person name="Jashni M.K."/>
            <person name="Kema G."/>
            <person name="Klaubauf S."/>
            <person name="Lapidus A."/>
            <person name="Levasseur A."/>
            <person name="Lindquist E."/>
            <person name="Mehrabi R."/>
            <person name="Ohm R.A."/>
            <person name="Owen T.J."/>
            <person name="Salamov A."/>
            <person name="Schwelm A."/>
            <person name="Schijlen E."/>
            <person name="Sun H."/>
            <person name="van den Burg H.A."/>
            <person name="van Ham R.C.H.J."/>
            <person name="Zhang S."/>
            <person name="Goodwin S.B."/>
            <person name="Grigoriev I.V."/>
            <person name="Collemare J."/>
            <person name="Bradshaw R.E."/>
        </authorList>
    </citation>
    <scope>NUCLEOTIDE SEQUENCE [LARGE SCALE GENOMIC DNA]</scope>
    <source>
        <strain evidence="2">NZE10 / CBS 128990</strain>
    </source>
</reference>
<dbReference type="eggNOG" id="KOG2793">
    <property type="taxonomic scope" value="Eukaryota"/>
</dbReference>
<evidence type="ECO:0000313" key="1">
    <source>
        <dbReference type="EMBL" id="EME45018.1"/>
    </source>
</evidence>
<proteinExistence type="predicted"/>
<dbReference type="GO" id="GO:0005829">
    <property type="term" value="C:cytosol"/>
    <property type="evidence" value="ECO:0007669"/>
    <property type="project" value="TreeGrafter"/>
</dbReference>
<reference evidence="1 2" key="2">
    <citation type="journal article" date="2012" name="PLoS Pathog.">
        <title>Diverse lifestyles and strategies of plant pathogenesis encoded in the genomes of eighteen Dothideomycetes fungi.</title>
        <authorList>
            <person name="Ohm R.A."/>
            <person name="Feau N."/>
            <person name="Henrissat B."/>
            <person name="Schoch C.L."/>
            <person name="Horwitz B.A."/>
            <person name="Barry K.W."/>
            <person name="Condon B.J."/>
            <person name="Copeland A.C."/>
            <person name="Dhillon B."/>
            <person name="Glaser F."/>
            <person name="Hesse C.N."/>
            <person name="Kosti I."/>
            <person name="LaButti K."/>
            <person name="Lindquist E.A."/>
            <person name="Lucas S."/>
            <person name="Salamov A.A."/>
            <person name="Bradshaw R.E."/>
            <person name="Ciuffetti L."/>
            <person name="Hamelin R.C."/>
            <person name="Kema G.H.J."/>
            <person name="Lawrence C."/>
            <person name="Scott J.A."/>
            <person name="Spatafora J.W."/>
            <person name="Turgeon B.G."/>
            <person name="de Wit P.J.G.M."/>
            <person name="Zhong S."/>
            <person name="Goodwin S.B."/>
            <person name="Grigoriev I.V."/>
        </authorList>
    </citation>
    <scope>NUCLEOTIDE SEQUENCE [LARGE SCALE GENOMIC DNA]</scope>
    <source>
        <strain evidence="2">NZE10 / CBS 128990</strain>
    </source>
</reference>
<evidence type="ECO:0000313" key="2">
    <source>
        <dbReference type="Proteomes" id="UP000016933"/>
    </source>
</evidence>
<keyword evidence="2" id="KW-1185">Reference proteome</keyword>
<dbReference type="PANTHER" id="PTHR14614">
    <property type="entry name" value="HEPATOCELLULAR CARCINOMA-ASSOCIATED ANTIGEN"/>
    <property type="match status" value="1"/>
</dbReference>
<dbReference type="OrthoDB" id="433955at2759"/>
<dbReference type="Pfam" id="PF10294">
    <property type="entry name" value="Methyltransf_16"/>
    <property type="match status" value="1"/>
</dbReference>
<organism evidence="1 2">
    <name type="scientific">Dothistroma septosporum (strain NZE10 / CBS 128990)</name>
    <name type="common">Red band needle blight fungus</name>
    <name type="synonym">Mycosphaerella pini</name>
    <dbReference type="NCBI Taxonomy" id="675120"/>
    <lineage>
        <taxon>Eukaryota</taxon>
        <taxon>Fungi</taxon>
        <taxon>Dikarya</taxon>
        <taxon>Ascomycota</taxon>
        <taxon>Pezizomycotina</taxon>
        <taxon>Dothideomycetes</taxon>
        <taxon>Dothideomycetidae</taxon>
        <taxon>Mycosphaerellales</taxon>
        <taxon>Mycosphaerellaceae</taxon>
        <taxon>Dothistroma</taxon>
    </lineage>
</organism>
<dbReference type="OMA" id="EWCVWRW"/>
<name>N1PQ10_DOTSN</name>
<dbReference type="InterPro" id="IPR029063">
    <property type="entry name" value="SAM-dependent_MTases_sf"/>
</dbReference>
<accession>N1PQ10</accession>
<dbReference type="STRING" id="675120.N1PQ10"/>